<evidence type="ECO:0000256" key="1">
    <source>
        <dbReference type="SAM" id="MobiDB-lite"/>
    </source>
</evidence>
<evidence type="ECO:0000313" key="3">
    <source>
        <dbReference type="Proteomes" id="UP001285354"/>
    </source>
</evidence>
<evidence type="ECO:0000313" key="2">
    <source>
        <dbReference type="EMBL" id="KAK2627645.1"/>
    </source>
</evidence>
<feature type="region of interest" description="Disordered" evidence="1">
    <location>
        <begin position="1026"/>
        <end position="1070"/>
    </location>
</feature>
<feature type="compositionally biased region" description="Polar residues" evidence="1">
    <location>
        <begin position="712"/>
        <end position="724"/>
    </location>
</feature>
<name>A0AAD9WDS7_9HELO</name>
<feature type="compositionally biased region" description="Basic and acidic residues" evidence="1">
    <location>
        <begin position="924"/>
        <end position="935"/>
    </location>
</feature>
<feature type="compositionally biased region" description="Acidic residues" evidence="1">
    <location>
        <begin position="1042"/>
        <end position="1052"/>
    </location>
</feature>
<proteinExistence type="predicted"/>
<comment type="caution">
    <text evidence="2">The sequence shown here is derived from an EMBL/GenBank/DDBJ whole genome shotgun (WGS) entry which is preliminary data.</text>
</comment>
<feature type="compositionally biased region" description="Polar residues" evidence="1">
    <location>
        <begin position="904"/>
        <end position="915"/>
    </location>
</feature>
<feature type="compositionally biased region" description="Polar residues" evidence="1">
    <location>
        <begin position="881"/>
        <end position="891"/>
    </location>
</feature>
<feature type="compositionally biased region" description="Polar residues" evidence="1">
    <location>
        <begin position="941"/>
        <end position="950"/>
    </location>
</feature>
<organism evidence="2 3">
    <name type="scientific">Diplocarpon rosae</name>
    <dbReference type="NCBI Taxonomy" id="946125"/>
    <lineage>
        <taxon>Eukaryota</taxon>
        <taxon>Fungi</taxon>
        <taxon>Dikarya</taxon>
        <taxon>Ascomycota</taxon>
        <taxon>Pezizomycotina</taxon>
        <taxon>Leotiomycetes</taxon>
        <taxon>Helotiales</taxon>
        <taxon>Drepanopezizaceae</taxon>
        <taxon>Diplocarpon</taxon>
    </lineage>
</organism>
<dbReference type="EMBL" id="JAUBYV010000003">
    <property type="protein sequence ID" value="KAK2627645.1"/>
    <property type="molecule type" value="Genomic_DNA"/>
</dbReference>
<dbReference type="Proteomes" id="UP001285354">
    <property type="component" value="Unassembled WGS sequence"/>
</dbReference>
<feature type="compositionally biased region" description="Basic and acidic residues" evidence="1">
    <location>
        <begin position="245"/>
        <end position="269"/>
    </location>
</feature>
<feature type="compositionally biased region" description="Polar residues" evidence="1">
    <location>
        <begin position="989"/>
        <end position="1005"/>
    </location>
</feature>
<dbReference type="AlphaFoldDB" id="A0AAD9WDS7"/>
<accession>A0AAD9WDS7</accession>
<protein>
    <submittedName>
        <fullName evidence="2">Uncharacterized protein</fullName>
    </submittedName>
</protein>
<feature type="region of interest" description="Disordered" evidence="1">
    <location>
        <begin position="709"/>
        <end position="735"/>
    </location>
</feature>
<reference evidence="2" key="1">
    <citation type="submission" date="2023-06" db="EMBL/GenBank/DDBJ databases">
        <title>Draft genome of Marssonina rosae.</title>
        <authorList>
            <person name="Cheng Q."/>
        </authorList>
    </citation>
    <scope>NUCLEOTIDE SEQUENCE</scope>
    <source>
        <strain evidence="2">R4</strain>
    </source>
</reference>
<feature type="compositionally biased region" description="Basic and acidic residues" evidence="1">
    <location>
        <begin position="90"/>
        <end position="104"/>
    </location>
</feature>
<feature type="region of interest" description="Disordered" evidence="1">
    <location>
        <begin position="985"/>
        <end position="1005"/>
    </location>
</feature>
<feature type="region of interest" description="Disordered" evidence="1">
    <location>
        <begin position="70"/>
        <end position="114"/>
    </location>
</feature>
<feature type="region of interest" description="Disordered" evidence="1">
    <location>
        <begin position="241"/>
        <end position="288"/>
    </location>
</feature>
<feature type="region of interest" description="Disordered" evidence="1">
    <location>
        <begin position="869"/>
        <end position="973"/>
    </location>
</feature>
<gene>
    <name evidence="2" type="ORF">QTJ16_002291</name>
</gene>
<keyword evidence="3" id="KW-1185">Reference proteome</keyword>
<sequence>MSKQPQEPLGSSASKCSIPKLGEALNSSAQVRGLPFCDSSSLRGASENIEPRLSELEKQPILRIIRDLNDSNEQGSAGPVEPAVASNSDRSSRDIFADDFPQRERKQHRNRDGNAVQYTKSQLCEGDTLVIIRFPNKKPVYDTTGFQLSDNHRAHSERLKAASPTFKNLLENDWQQHRFKRRNKLVNNLPPGITYVLDLTPPEEGDEALDLTADLSCSLGIRRWYKAGFTECKVAHGMVGGEDEATTHPAEKVKAQSDRRAPVEAEPRRSTTGSAVSRMVDDSDEEGDLQATIEASKKSFDNVVSQRSSAAAAGEEDTGREVLDYCPIRHRTGIERLLQVIEGKDPRLDSAPKVWTLAVLANYFKCPHVVVDYIVTWLIAEPNCKIFEILPEDCLRIGILLENLAITRYAFTILVSEEALRVGTAKHGLDGAKEVNASTKTTRFGRHRESLDEDMLNSIQHAGRNFHARIEQEVKTLLDPAMVWVENQPDFQKLVSIKDFIEASANQSDPQLEMKRSTINTVIGNIKHYVRGRIFWCFFQSLDEAQAKNWNDHRWQEQHVVKGEVTENVYSSLTGYERFMTRYPWATMRMLHWERNSTKCTTNLIHDDSNTADITSKAHAAAEQYKILRVTIHDLIHSIGRLNVLIMKCIVNDHYNNGTLPKECHKQRSTLLNLDTMKETQKSVKSASLSDEVEKPLFWQRALEARDGVTPGVSSSKNVHSASTPPKEGIGSPSKKRVSIVISSIGSNQSVKSLPSTNFDFTLNSLRLPSFPAPKPGPLTGGEIQVPPDRDIGPLSPFLNLPSLFMQIDSHLSALVTTILSRGEVEHPSICDTLLCLSDDEYKYLPLWANGLDDGSGGVFETELPPAERGGPVGPGPGYHTGSTVNSSRASTELGFDDDDTSMFGGSSSAESAHTSIGVEDGFSEDHVDRRRTLLEADFPTPTSSPQGSEASYDRFSFSGAFEPQPGPRYECANHTVDLPIRDQGKGTALQTSESAAADHPSSTLAFHPVPIDVEEDEYDESAFYATSGEDEDGAFDFGSSDSDDTETETDSEPASSSPDEGKGKGSKAV</sequence>